<protein>
    <submittedName>
        <fullName evidence="1">Uncharacterized protein</fullName>
    </submittedName>
</protein>
<feature type="non-terminal residue" evidence="1">
    <location>
        <position position="1"/>
    </location>
</feature>
<dbReference type="EMBL" id="AF011560">
    <property type="protein sequence ID" value="AAB66464.1"/>
    <property type="molecule type" value="mRNA"/>
</dbReference>
<accession>O18773</accession>
<name>O18773_RABIT</name>
<organism evidence="1">
    <name type="scientific">Oryctolagus cuniculus</name>
    <name type="common">Rabbit</name>
    <dbReference type="NCBI Taxonomy" id="9986"/>
    <lineage>
        <taxon>Eukaryota</taxon>
        <taxon>Metazoa</taxon>
        <taxon>Chordata</taxon>
        <taxon>Craniata</taxon>
        <taxon>Vertebrata</taxon>
        <taxon>Euteleostomi</taxon>
        <taxon>Mammalia</taxon>
        <taxon>Eutheria</taxon>
        <taxon>Euarchontoglires</taxon>
        <taxon>Glires</taxon>
        <taxon>Lagomorpha</taxon>
        <taxon>Leporidae</taxon>
        <taxon>Oryctolagus</taxon>
    </lineage>
</organism>
<evidence type="ECO:0000313" key="1">
    <source>
        <dbReference type="EMBL" id="AAB66464.1"/>
    </source>
</evidence>
<dbReference type="AlphaFoldDB" id="O18773"/>
<reference evidence="1" key="1">
    <citation type="submission" date="1997-07" db="EMBL/GenBank/DDBJ databases">
        <title>Identification of transcripts under zygotic control in the rabbit preimplantation embryo by mRNA differential display.</title>
        <authorList>
            <person name="Brunet A."/>
            <person name="Henrion G."/>
            <person name="Duranthon V."/>
            <person name="Renard J.P."/>
        </authorList>
    </citation>
    <scope>NUCLEOTIDE SEQUENCE</scope>
    <source>
        <strain evidence="1">New Zealand</strain>
    </source>
</reference>
<proteinExistence type="evidence at transcript level"/>
<sequence>TLVRLLLNAIPLNIIPRCAPPRQEAWAVSPAGAVVKEQGPQLVLSPARMSVQLPGCGL</sequence>